<comment type="caution">
    <text evidence="1">The sequence shown here is derived from an EMBL/GenBank/DDBJ whole genome shotgun (WGS) entry which is preliminary data.</text>
</comment>
<gene>
    <name evidence="2" type="ORF">JXQ802_LOCUS48270</name>
    <name evidence="1" type="ORF">PYM288_LOCUS32285</name>
</gene>
<evidence type="ECO:0000313" key="3">
    <source>
        <dbReference type="Proteomes" id="UP000663854"/>
    </source>
</evidence>
<protein>
    <submittedName>
        <fullName evidence="1">Uncharacterized protein</fullName>
    </submittedName>
</protein>
<evidence type="ECO:0000313" key="2">
    <source>
        <dbReference type="EMBL" id="CAF1600642.1"/>
    </source>
</evidence>
<name>A0A815H3P5_9BILA</name>
<dbReference type="EMBL" id="CAJNOH010003790">
    <property type="protein sequence ID" value="CAF1348901.1"/>
    <property type="molecule type" value="Genomic_DNA"/>
</dbReference>
<dbReference type="EMBL" id="CAJNOL010005157">
    <property type="protein sequence ID" value="CAF1600642.1"/>
    <property type="molecule type" value="Genomic_DNA"/>
</dbReference>
<dbReference type="AlphaFoldDB" id="A0A815H3P5"/>
<organism evidence="1 3">
    <name type="scientific">Rotaria sordida</name>
    <dbReference type="NCBI Taxonomy" id="392033"/>
    <lineage>
        <taxon>Eukaryota</taxon>
        <taxon>Metazoa</taxon>
        <taxon>Spiralia</taxon>
        <taxon>Gnathifera</taxon>
        <taxon>Rotifera</taxon>
        <taxon>Eurotatoria</taxon>
        <taxon>Bdelloidea</taxon>
        <taxon>Philodinida</taxon>
        <taxon>Philodinidae</taxon>
        <taxon>Rotaria</taxon>
    </lineage>
</organism>
<evidence type="ECO:0000313" key="4">
    <source>
        <dbReference type="Proteomes" id="UP000663870"/>
    </source>
</evidence>
<sequence>MEFFAHSSSGELYSSSAATCVLILLVLDDNSVIMEHRSDIDLGGVGSEEEAMALFHSITQNIIKCKETDCSVRAAFIVGGSDESIKQEFEKSLQNVRKEIMDDESFMELDGGIQVSLANNIKLLDLTWNIKEEEELFQKNTAFIQLGIIHHHEAGHCLVLKQCINLVNSETDDRTTLCCGVLSFILNFASDMCSNSPFNYGEFYIRKELAELYEAEKDIVIINKTVERFIMKAIGLGAKQLDVVDGSLTVKLEESLINRLTNQIPPGVSVYRL</sequence>
<dbReference type="Proteomes" id="UP000663854">
    <property type="component" value="Unassembled WGS sequence"/>
</dbReference>
<proteinExistence type="predicted"/>
<dbReference type="Proteomes" id="UP000663870">
    <property type="component" value="Unassembled WGS sequence"/>
</dbReference>
<accession>A0A815H3P5</accession>
<keyword evidence="4" id="KW-1185">Reference proteome</keyword>
<evidence type="ECO:0000313" key="1">
    <source>
        <dbReference type="EMBL" id="CAF1348901.1"/>
    </source>
</evidence>
<reference evidence="1" key="1">
    <citation type="submission" date="2021-02" db="EMBL/GenBank/DDBJ databases">
        <authorList>
            <person name="Nowell W R."/>
        </authorList>
    </citation>
    <scope>NUCLEOTIDE SEQUENCE</scope>
</reference>